<dbReference type="SUPFAM" id="SSF101874">
    <property type="entry name" value="YceI-like"/>
    <property type="match status" value="1"/>
</dbReference>
<dbReference type="InterPro" id="IPR036761">
    <property type="entry name" value="TTHA0802/YceI-like_sf"/>
</dbReference>
<dbReference type="EMBL" id="VLLG01000003">
    <property type="protein sequence ID" value="TWI88477.1"/>
    <property type="molecule type" value="Genomic_DNA"/>
</dbReference>
<dbReference type="InterPro" id="IPR007372">
    <property type="entry name" value="Lipid/polyisoprenoid-bd_YceI"/>
</dbReference>
<evidence type="ECO:0000259" key="1">
    <source>
        <dbReference type="SMART" id="SM00867"/>
    </source>
</evidence>
<dbReference type="Pfam" id="PF04264">
    <property type="entry name" value="YceI"/>
    <property type="match status" value="1"/>
</dbReference>
<dbReference type="Gene3D" id="2.40.128.110">
    <property type="entry name" value="Lipid/polyisoprenoid-binding, YceI-like"/>
    <property type="match status" value="1"/>
</dbReference>
<dbReference type="PANTHER" id="PTHR34406">
    <property type="entry name" value="PROTEIN YCEI"/>
    <property type="match status" value="1"/>
</dbReference>
<protein>
    <submittedName>
        <fullName evidence="2">Polyisoprenoid-binding protein YceI</fullName>
    </submittedName>
</protein>
<accession>A0A562T4K8</accession>
<gene>
    <name evidence="2" type="ORF">LX66_2562</name>
</gene>
<dbReference type="PANTHER" id="PTHR34406:SF1">
    <property type="entry name" value="PROTEIN YCEI"/>
    <property type="match status" value="1"/>
</dbReference>
<dbReference type="RefSeq" id="WP_145713906.1">
    <property type="nucleotide sequence ID" value="NZ_BAAAFY010000001.1"/>
</dbReference>
<name>A0A562T4K8_CHIJA</name>
<reference evidence="2 3" key="1">
    <citation type="journal article" date="2013" name="Stand. Genomic Sci.">
        <title>Genomic Encyclopedia of Type Strains, Phase I: The one thousand microbial genomes (KMG-I) project.</title>
        <authorList>
            <person name="Kyrpides N.C."/>
            <person name="Woyke T."/>
            <person name="Eisen J.A."/>
            <person name="Garrity G."/>
            <person name="Lilburn T.G."/>
            <person name="Beck B.J."/>
            <person name="Whitman W.B."/>
            <person name="Hugenholtz P."/>
            <person name="Klenk H.P."/>
        </authorList>
    </citation>
    <scope>NUCLEOTIDE SEQUENCE [LARGE SCALE GENOMIC DNA]</scope>
    <source>
        <strain evidence="2 3">DSM 13484</strain>
    </source>
</reference>
<dbReference type="Proteomes" id="UP000316778">
    <property type="component" value="Unassembled WGS sequence"/>
</dbReference>
<dbReference type="AlphaFoldDB" id="A0A562T4K8"/>
<dbReference type="OrthoDB" id="9811006at2"/>
<evidence type="ECO:0000313" key="2">
    <source>
        <dbReference type="EMBL" id="TWI88477.1"/>
    </source>
</evidence>
<keyword evidence="3" id="KW-1185">Reference proteome</keyword>
<proteinExistence type="predicted"/>
<evidence type="ECO:0000313" key="3">
    <source>
        <dbReference type="Proteomes" id="UP000316778"/>
    </source>
</evidence>
<feature type="domain" description="Lipid/polyisoprenoid-binding YceI-like" evidence="1">
    <location>
        <begin position="8"/>
        <end position="178"/>
    </location>
</feature>
<dbReference type="SMART" id="SM00867">
    <property type="entry name" value="YceI"/>
    <property type="match status" value="1"/>
</dbReference>
<sequence length="181" mass="20167">METQTKTTWVLDPAHSEVNFKVKHLMISTVSGKFDKFDVQLDASKEDFTDANVTVTVDTASINTGDAQRDGHLKSADFFEAEKYPQLKFVSRSFKKSDNKGDYTLEGELTIRDVTKTISIPVEYGGTVRDPWGNTKVAFSIDTKINRKEFGLNWNAALETGGVLVGEDIRILADIQLVEQA</sequence>
<organism evidence="2 3">
    <name type="scientific">Chitinophaga japonensis</name>
    <name type="common">Flexibacter japonensis</name>
    <dbReference type="NCBI Taxonomy" id="104662"/>
    <lineage>
        <taxon>Bacteria</taxon>
        <taxon>Pseudomonadati</taxon>
        <taxon>Bacteroidota</taxon>
        <taxon>Chitinophagia</taxon>
        <taxon>Chitinophagales</taxon>
        <taxon>Chitinophagaceae</taxon>
        <taxon>Chitinophaga</taxon>
    </lineage>
</organism>
<comment type="caution">
    <text evidence="2">The sequence shown here is derived from an EMBL/GenBank/DDBJ whole genome shotgun (WGS) entry which is preliminary data.</text>
</comment>